<dbReference type="Pfam" id="PF12833">
    <property type="entry name" value="HTH_18"/>
    <property type="match status" value="1"/>
</dbReference>
<keyword evidence="1" id="KW-0805">Transcription regulation</keyword>
<dbReference type="SUPFAM" id="SSF46689">
    <property type="entry name" value="Homeodomain-like"/>
    <property type="match status" value="2"/>
</dbReference>
<dbReference type="PRINTS" id="PR00032">
    <property type="entry name" value="HTHARAC"/>
</dbReference>
<name>A0ABV5VZY9_9BACL</name>
<dbReference type="PROSITE" id="PS00041">
    <property type="entry name" value="HTH_ARAC_FAMILY_1"/>
    <property type="match status" value="1"/>
</dbReference>
<evidence type="ECO:0000256" key="3">
    <source>
        <dbReference type="ARBA" id="ARBA00023163"/>
    </source>
</evidence>
<sequence length="278" mass="31315">MIDVDELAAVLANGSRDIEGVYRFVIQPKSGLREFRTVKHGFLITIAGEARIRANGSDYYMRPGSVFHAAPDMHLEWQATGLSPFKYDLLFYSLNKSGDVGGEHLCDRHFVLEPGAIPGMLEWLDMLHQNNHAAGGIAKLRAKQIFLSIMHQVLAGCQRQESASPSAKKVIEDAVAYVNGHYMNTLTLSELAELHAMSPKRFSYYFHKYTGFRPIDYVIHYRMEKARELLKAGKFPIRDVAASVGYANPLYFSRVFQQKFGMSPSAYNKIYVSEPPVS</sequence>
<dbReference type="InterPro" id="IPR018060">
    <property type="entry name" value="HTH_AraC"/>
</dbReference>
<feature type="domain" description="HTH araC/xylS-type" evidence="4">
    <location>
        <begin position="172"/>
        <end position="270"/>
    </location>
</feature>
<dbReference type="InterPro" id="IPR009057">
    <property type="entry name" value="Homeodomain-like_sf"/>
</dbReference>
<dbReference type="InterPro" id="IPR018062">
    <property type="entry name" value="HTH_AraC-typ_CS"/>
</dbReference>
<reference evidence="5 6" key="1">
    <citation type="submission" date="2024-09" db="EMBL/GenBank/DDBJ databases">
        <authorList>
            <person name="Sun Q."/>
            <person name="Mori K."/>
        </authorList>
    </citation>
    <scope>NUCLEOTIDE SEQUENCE [LARGE SCALE GENOMIC DNA]</scope>
    <source>
        <strain evidence="5 6">JCM 12520</strain>
    </source>
</reference>
<dbReference type="RefSeq" id="WP_344914963.1">
    <property type="nucleotide sequence ID" value="NZ_BAAAYO010000014.1"/>
</dbReference>
<evidence type="ECO:0000313" key="5">
    <source>
        <dbReference type="EMBL" id="MFB9753776.1"/>
    </source>
</evidence>
<protein>
    <submittedName>
        <fullName evidence="5">Helix-turn-helix domain-containing protein</fullName>
    </submittedName>
</protein>
<gene>
    <name evidence="5" type="ORF">ACFFNY_19585</name>
</gene>
<dbReference type="Proteomes" id="UP001589619">
    <property type="component" value="Unassembled WGS sequence"/>
</dbReference>
<comment type="caution">
    <text evidence="5">The sequence shown here is derived from an EMBL/GenBank/DDBJ whole genome shotgun (WGS) entry which is preliminary data.</text>
</comment>
<keyword evidence="3" id="KW-0804">Transcription</keyword>
<dbReference type="SUPFAM" id="SSF51215">
    <property type="entry name" value="Regulatory protein AraC"/>
    <property type="match status" value="1"/>
</dbReference>
<dbReference type="InterPro" id="IPR020449">
    <property type="entry name" value="Tscrpt_reg_AraC-type_HTH"/>
</dbReference>
<keyword evidence="6" id="KW-1185">Reference proteome</keyword>
<keyword evidence="2" id="KW-0238">DNA-binding</keyword>
<dbReference type="EMBL" id="JBHMAG010000013">
    <property type="protein sequence ID" value="MFB9753776.1"/>
    <property type="molecule type" value="Genomic_DNA"/>
</dbReference>
<dbReference type="SMART" id="SM00342">
    <property type="entry name" value="HTH_ARAC"/>
    <property type="match status" value="1"/>
</dbReference>
<proteinExistence type="predicted"/>
<accession>A0ABV5VZY9</accession>
<evidence type="ECO:0000256" key="1">
    <source>
        <dbReference type="ARBA" id="ARBA00023015"/>
    </source>
</evidence>
<dbReference type="Gene3D" id="1.10.10.60">
    <property type="entry name" value="Homeodomain-like"/>
    <property type="match status" value="2"/>
</dbReference>
<organism evidence="5 6">
    <name type="scientific">Paenibacillus hodogayensis</name>
    <dbReference type="NCBI Taxonomy" id="279208"/>
    <lineage>
        <taxon>Bacteria</taxon>
        <taxon>Bacillati</taxon>
        <taxon>Bacillota</taxon>
        <taxon>Bacilli</taxon>
        <taxon>Bacillales</taxon>
        <taxon>Paenibacillaceae</taxon>
        <taxon>Paenibacillus</taxon>
    </lineage>
</organism>
<dbReference type="PANTHER" id="PTHR43280:SF2">
    <property type="entry name" value="HTH-TYPE TRANSCRIPTIONAL REGULATOR EXSA"/>
    <property type="match status" value="1"/>
</dbReference>
<evidence type="ECO:0000256" key="2">
    <source>
        <dbReference type="ARBA" id="ARBA00023125"/>
    </source>
</evidence>
<evidence type="ECO:0000259" key="4">
    <source>
        <dbReference type="PROSITE" id="PS01124"/>
    </source>
</evidence>
<dbReference type="InterPro" id="IPR037923">
    <property type="entry name" value="HTH-like"/>
</dbReference>
<dbReference type="PROSITE" id="PS01124">
    <property type="entry name" value="HTH_ARAC_FAMILY_2"/>
    <property type="match status" value="1"/>
</dbReference>
<evidence type="ECO:0000313" key="6">
    <source>
        <dbReference type="Proteomes" id="UP001589619"/>
    </source>
</evidence>
<dbReference type="PANTHER" id="PTHR43280">
    <property type="entry name" value="ARAC-FAMILY TRANSCRIPTIONAL REGULATOR"/>
    <property type="match status" value="1"/>
</dbReference>